<name>A0A0A9GQ89_ARUDO</name>
<accession>A0A0A9GQ89</accession>
<organism evidence="2">
    <name type="scientific">Arundo donax</name>
    <name type="common">Giant reed</name>
    <name type="synonym">Donax arundinaceus</name>
    <dbReference type="NCBI Taxonomy" id="35708"/>
    <lineage>
        <taxon>Eukaryota</taxon>
        <taxon>Viridiplantae</taxon>
        <taxon>Streptophyta</taxon>
        <taxon>Embryophyta</taxon>
        <taxon>Tracheophyta</taxon>
        <taxon>Spermatophyta</taxon>
        <taxon>Magnoliopsida</taxon>
        <taxon>Liliopsida</taxon>
        <taxon>Poales</taxon>
        <taxon>Poaceae</taxon>
        <taxon>PACMAD clade</taxon>
        <taxon>Arundinoideae</taxon>
        <taxon>Arundineae</taxon>
        <taxon>Arundo</taxon>
    </lineage>
</organism>
<dbReference type="EMBL" id="GBRH01173180">
    <property type="protein sequence ID" value="JAE24716.1"/>
    <property type="molecule type" value="Transcribed_RNA"/>
</dbReference>
<evidence type="ECO:0000256" key="1">
    <source>
        <dbReference type="SAM" id="MobiDB-lite"/>
    </source>
</evidence>
<proteinExistence type="predicted"/>
<feature type="region of interest" description="Disordered" evidence="1">
    <location>
        <begin position="15"/>
        <end position="34"/>
    </location>
</feature>
<evidence type="ECO:0000313" key="2">
    <source>
        <dbReference type="EMBL" id="JAE24716.1"/>
    </source>
</evidence>
<sequence length="90" mass="10057">MHIFLFSPAVIPDHSSGSGRIGPGPKKIRVSGSKSKLEPARSTARVGFFRPGRAFRIFLRFFRVSGSQSKPKPVWWYWSGRVRLVGPSSL</sequence>
<protein>
    <submittedName>
        <fullName evidence="2">Uncharacterized protein</fullName>
    </submittedName>
</protein>
<reference evidence="2" key="2">
    <citation type="journal article" date="2015" name="Data Brief">
        <title>Shoot transcriptome of the giant reed, Arundo donax.</title>
        <authorList>
            <person name="Barrero R.A."/>
            <person name="Guerrero F.D."/>
            <person name="Moolhuijzen P."/>
            <person name="Goolsby J.A."/>
            <person name="Tidwell J."/>
            <person name="Bellgard S.E."/>
            <person name="Bellgard M.I."/>
        </authorList>
    </citation>
    <scope>NUCLEOTIDE SEQUENCE</scope>
    <source>
        <tissue evidence="2">Shoot tissue taken approximately 20 cm above the soil surface</tissue>
    </source>
</reference>
<dbReference type="AlphaFoldDB" id="A0A0A9GQ89"/>
<reference evidence="2" key="1">
    <citation type="submission" date="2014-09" db="EMBL/GenBank/DDBJ databases">
        <authorList>
            <person name="Magalhaes I.L.F."/>
            <person name="Oliveira U."/>
            <person name="Santos F.R."/>
            <person name="Vidigal T.H.D.A."/>
            <person name="Brescovit A.D."/>
            <person name="Santos A.J."/>
        </authorList>
    </citation>
    <scope>NUCLEOTIDE SEQUENCE</scope>
    <source>
        <tissue evidence="2">Shoot tissue taken approximately 20 cm above the soil surface</tissue>
    </source>
</reference>